<protein>
    <submittedName>
        <fullName evidence="6">MurR/RpiR family transcriptional regulator</fullName>
    </submittedName>
</protein>
<dbReference type="OrthoDB" id="8582409at2"/>
<dbReference type="SUPFAM" id="SSF53697">
    <property type="entry name" value="SIS domain"/>
    <property type="match status" value="1"/>
</dbReference>
<evidence type="ECO:0000259" key="5">
    <source>
        <dbReference type="PROSITE" id="PS51464"/>
    </source>
</evidence>
<evidence type="ECO:0000256" key="3">
    <source>
        <dbReference type="ARBA" id="ARBA00023163"/>
    </source>
</evidence>
<name>A0A328B5M6_9CAUL</name>
<evidence type="ECO:0000313" key="6">
    <source>
        <dbReference type="EMBL" id="RAK60348.1"/>
    </source>
</evidence>
<dbReference type="Gene3D" id="3.40.50.10490">
    <property type="entry name" value="Glucose-6-phosphate isomerase like protein, domain 1"/>
    <property type="match status" value="1"/>
</dbReference>
<dbReference type="PANTHER" id="PTHR30514">
    <property type="entry name" value="GLUCOKINASE"/>
    <property type="match status" value="1"/>
</dbReference>
<evidence type="ECO:0000256" key="1">
    <source>
        <dbReference type="ARBA" id="ARBA00023015"/>
    </source>
</evidence>
<evidence type="ECO:0000313" key="7">
    <source>
        <dbReference type="Proteomes" id="UP000249842"/>
    </source>
</evidence>
<dbReference type="AlphaFoldDB" id="A0A328B5M6"/>
<dbReference type="PANTHER" id="PTHR30514:SF1">
    <property type="entry name" value="HTH-TYPE TRANSCRIPTIONAL REGULATOR HEXR-RELATED"/>
    <property type="match status" value="1"/>
</dbReference>
<dbReference type="InterPro" id="IPR046348">
    <property type="entry name" value="SIS_dom_sf"/>
</dbReference>
<feature type="domain" description="SIS" evidence="5">
    <location>
        <begin position="133"/>
        <end position="273"/>
    </location>
</feature>
<evidence type="ECO:0000259" key="4">
    <source>
        <dbReference type="PROSITE" id="PS51071"/>
    </source>
</evidence>
<dbReference type="Proteomes" id="UP000249842">
    <property type="component" value="Unassembled WGS sequence"/>
</dbReference>
<gene>
    <name evidence="6" type="ORF">DJ021_11285</name>
</gene>
<dbReference type="Pfam" id="PF01418">
    <property type="entry name" value="HTH_6"/>
    <property type="match status" value="1"/>
</dbReference>
<feature type="domain" description="HTH rpiR-type" evidence="4">
    <location>
        <begin position="13"/>
        <end position="89"/>
    </location>
</feature>
<dbReference type="InterPro" id="IPR035472">
    <property type="entry name" value="RpiR-like_SIS"/>
</dbReference>
<comment type="caution">
    <text evidence="6">The sequence shown here is derived from an EMBL/GenBank/DDBJ whole genome shotgun (WGS) entry which is preliminary data.</text>
</comment>
<dbReference type="InterPro" id="IPR001347">
    <property type="entry name" value="SIS_dom"/>
</dbReference>
<organism evidence="6 7">
    <name type="scientific">Phenylobacterium hankyongense</name>
    <dbReference type="NCBI Taxonomy" id="1813876"/>
    <lineage>
        <taxon>Bacteria</taxon>
        <taxon>Pseudomonadati</taxon>
        <taxon>Pseudomonadota</taxon>
        <taxon>Alphaproteobacteria</taxon>
        <taxon>Caulobacterales</taxon>
        <taxon>Caulobacteraceae</taxon>
        <taxon>Phenylobacterium</taxon>
    </lineage>
</organism>
<dbReference type="PROSITE" id="PS51071">
    <property type="entry name" value="HTH_RPIR"/>
    <property type="match status" value="1"/>
</dbReference>
<dbReference type="EMBL" id="QFYP01000001">
    <property type="protein sequence ID" value="RAK60348.1"/>
    <property type="molecule type" value="Genomic_DNA"/>
</dbReference>
<dbReference type="Gene3D" id="1.10.10.10">
    <property type="entry name" value="Winged helix-like DNA-binding domain superfamily/Winged helix DNA-binding domain"/>
    <property type="match status" value="1"/>
</dbReference>
<dbReference type="GO" id="GO:1901135">
    <property type="term" value="P:carbohydrate derivative metabolic process"/>
    <property type="evidence" value="ECO:0007669"/>
    <property type="project" value="InterPro"/>
</dbReference>
<dbReference type="InterPro" id="IPR009057">
    <property type="entry name" value="Homeodomain-like_sf"/>
</dbReference>
<keyword evidence="2" id="KW-0238">DNA-binding</keyword>
<dbReference type="GO" id="GO:0097367">
    <property type="term" value="F:carbohydrate derivative binding"/>
    <property type="evidence" value="ECO:0007669"/>
    <property type="project" value="InterPro"/>
</dbReference>
<dbReference type="PROSITE" id="PS51464">
    <property type="entry name" value="SIS"/>
    <property type="match status" value="1"/>
</dbReference>
<dbReference type="GO" id="GO:0003700">
    <property type="term" value="F:DNA-binding transcription factor activity"/>
    <property type="evidence" value="ECO:0007669"/>
    <property type="project" value="InterPro"/>
</dbReference>
<evidence type="ECO:0000256" key="2">
    <source>
        <dbReference type="ARBA" id="ARBA00023125"/>
    </source>
</evidence>
<dbReference type="InterPro" id="IPR000281">
    <property type="entry name" value="HTH_RpiR"/>
</dbReference>
<sequence>MTKQGRTNGQDIQPAASRLQSMVASLPATSRRIAQFVLDNVGEVVHMSVTELAERTASSEGSVVGLAKTFGYTGFQQLKIALAQDLVAPVQFIHEDLEPGDHPDTVIRKIFASHIQALQDTHANLGVHALTRAMEAIRNARRVEVYGIGSAAPIAEDAAYRLMRIGIEARALVDSHMQAIGASLTGPDVATLTISHSGSSQETLTATRLAREAGAKTIVLTNYGKSPMQAYADIVLFTMARETNFRTEAMTSRIGQLAVLDALIACLALQDYEASSEVLRRSFEILSLKRY</sequence>
<proteinExistence type="predicted"/>
<keyword evidence="1" id="KW-0805">Transcription regulation</keyword>
<dbReference type="CDD" id="cd05013">
    <property type="entry name" value="SIS_RpiR"/>
    <property type="match status" value="1"/>
</dbReference>
<dbReference type="InterPro" id="IPR036388">
    <property type="entry name" value="WH-like_DNA-bd_sf"/>
</dbReference>
<keyword evidence="7" id="KW-1185">Reference proteome</keyword>
<dbReference type="InterPro" id="IPR047640">
    <property type="entry name" value="RpiR-like"/>
</dbReference>
<dbReference type="GO" id="GO:0003677">
    <property type="term" value="F:DNA binding"/>
    <property type="evidence" value="ECO:0007669"/>
    <property type="project" value="UniProtKB-KW"/>
</dbReference>
<keyword evidence="3" id="KW-0804">Transcription</keyword>
<dbReference type="RefSeq" id="WP_111457641.1">
    <property type="nucleotide sequence ID" value="NZ_QFYP01000001.1"/>
</dbReference>
<dbReference type="Pfam" id="PF01380">
    <property type="entry name" value="SIS"/>
    <property type="match status" value="1"/>
</dbReference>
<reference evidence="7" key="1">
    <citation type="submission" date="2018-05" db="EMBL/GenBank/DDBJ databases">
        <authorList>
            <person name="Li X."/>
        </authorList>
    </citation>
    <scope>NUCLEOTIDE SEQUENCE [LARGE SCALE GENOMIC DNA]</scope>
    <source>
        <strain evidence="7">HKS-05</strain>
    </source>
</reference>
<dbReference type="SUPFAM" id="SSF46689">
    <property type="entry name" value="Homeodomain-like"/>
    <property type="match status" value="1"/>
</dbReference>
<accession>A0A328B5M6</accession>